<dbReference type="SUPFAM" id="SSF103473">
    <property type="entry name" value="MFS general substrate transporter"/>
    <property type="match status" value="2"/>
</dbReference>
<dbReference type="PROSITE" id="PS01022">
    <property type="entry name" value="PTR2_1"/>
    <property type="match status" value="1"/>
</dbReference>
<feature type="transmembrane region" description="Helical" evidence="8">
    <location>
        <begin position="53"/>
        <end position="73"/>
    </location>
</feature>
<dbReference type="InterPro" id="IPR036259">
    <property type="entry name" value="MFS_trans_sf"/>
</dbReference>
<feature type="transmembrane region" description="Helical" evidence="8">
    <location>
        <begin position="347"/>
        <end position="366"/>
    </location>
</feature>
<dbReference type="Pfam" id="PF00854">
    <property type="entry name" value="PTR2"/>
    <property type="match status" value="2"/>
</dbReference>
<evidence type="ECO:0000259" key="9">
    <source>
        <dbReference type="PROSITE" id="PS50850"/>
    </source>
</evidence>
<dbReference type="CDD" id="cd17346">
    <property type="entry name" value="MFS_DtpA_like"/>
    <property type="match status" value="1"/>
</dbReference>
<evidence type="ECO:0000256" key="1">
    <source>
        <dbReference type="ARBA" id="ARBA00004651"/>
    </source>
</evidence>
<accession>A0ABP9ZGM2</accession>
<proteinExistence type="inferred from homology"/>
<organism evidence="10 11">
    <name type="scientific">Apilactobacillus apinorum</name>
    <dbReference type="NCBI Taxonomy" id="1218495"/>
    <lineage>
        <taxon>Bacteria</taxon>
        <taxon>Bacillati</taxon>
        <taxon>Bacillota</taxon>
        <taxon>Bacilli</taxon>
        <taxon>Lactobacillales</taxon>
        <taxon>Lactobacillaceae</taxon>
        <taxon>Apilactobacillus</taxon>
    </lineage>
</organism>
<evidence type="ECO:0000256" key="2">
    <source>
        <dbReference type="ARBA" id="ARBA00005982"/>
    </source>
</evidence>
<feature type="transmembrane region" description="Helical" evidence="8">
    <location>
        <begin position="378"/>
        <end position="397"/>
    </location>
</feature>
<dbReference type="Gene3D" id="1.20.1250.20">
    <property type="entry name" value="MFS general substrate transporter like domains"/>
    <property type="match status" value="2"/>
</dbReference>
<feature type="transmembrane region" description="Helical" evidence="8">
    <location>
        <begin position="317"/>
        <end position="340"/>
    </location>
</feature>
<sequence length="532" mass="59404">MDNIDNNQSKGLISLTLTESLERFSYYGMQAILLYYMYYSISRGGLGFTPSTAASIFAIYGSLSYLAAACGGYISDRILGGKRTVSLGAIMIIIGQLILSIPLSNMILLLFVSLIFLTVGMGLLKPTITTMVGNLYDERYNTRAYRFTIFLSGINIGAFLAPIIIGFLGMHVNFHLGFFTGAIAMLIGLCIFEYHTKDYNQNNSIYTSDPIEPYEVRKIFDRILFCVVSIALVFLLMYSFDAVNLTNIITLLSVITVVIPFIYFFVIITSNDTDPAERRGMLIYVILFIGAAFFWGIEEQGPIVLAIMANGNTDNDFTIWKYGLLTFFIVVFAIIGYFLHKKTDSKLLKLFTAAIAVFFILIAALHNGDFYVHISRTWYQAINPLFILIFTPIFAKLWHHHESSAIKTFPIGVLLASIGCLVLYLPIRFLNGGSVNPLWIVLTVGIICLGEMLISPVGLSVTYRLAPKNFVSQMMGVWYLSDAAGQAINSQVVRYFSVENVDYFLVLGIIGIVLSALMFGILHFILRKVPKK</sequence>
<feature type="transmembrane region" description="Helical" evidence="8">
    <location>
        <begin position="280"/>
        <end position="297"/>
    </location>
</feature>
<keyword evidence="7 8" id="KW-0472">Membrane</keyword>
<evidence type="ECO:0000256" key="4">
    <source>
        <dbReference type="ARBA" id="ARBA00022475"/>
    </source>
</evidence>
<comment type="caution">
    <text evidence="10">The sequence shown here is derived from an EMBL/GenBank/DDBJ whole genome shotgun (WGS) entry which is preliminary data.</text>
</comment>
<dbReference type="NCBIfam" id="TIGR00924">
    <property type="entry name" value="yjdL_sub1_fam"/>
    <property type="match status" value="1"/>
</dbReference>
<name>A0ABP9ZGM2_9LACO</name>
<keyword evidence="11" id="KW-1185">Reference proteome</keyword>
<dbReference type="PANTHER" id="PTHR23517">
    <property type="entry name" value="RESISTANCE PROTEIN MDTM, PUTATIVE-RELATED-RELATED"/>
    <property type="match status" value="1"/>
</dbReference>
<keyword evidence="3" id="KW-0813">Transport</keyword>
<evidence type="ECO:0000256" key="5">
    <source>
        <dbReference type="ARBA" id="ARBA00022692"/>
    </source>
</evidence>
<keyword evidence="5 8" id="KW-0812">Transmembrane</keyword>
<comment type="similarity">
    <text evidence="2">Belongs to the major facilitator superfamily. Proton-dependent oligopeptide transporter (POT/PTR) (TC 2.A.17) family.</text>
</comment>
<dbReference type="PANTHER" id="PTHR23517:SF15">
    <property type="entry name" value="PROTON-DEPENDENT OLIGOPEPTIDE FAMILY TRANSPORT PROTEIN"/>
    <property type="match status" value="1"/>
</dbReference>
<feature type="domain" description="Major facilitator superfamily (MFS) profile" evidence="9">
    <location>
        <begin position="1"/>
        <end position="200"/>
    </location>
</feature>
<protein>
    <submittedName>
        <fullName evidence="10">Peptide MFS transporter</fullName>
    </submittedName>
</protein>
<gene>
    <name evidence="10" type="ORF">AP20H10_02650</name>
</gene>
<feature type="transmembrane region" description="Helical" evidence="8">
    <location>
        <begin position="409"/>
        <end position="427"/>
    </location>
</feature>
<dbReference type="RefSeq" id="WP_083437127.1">
    <property type="nucleotide sequence ID" value="NZ_BAABVV010000021.1"/>
</dbReference>
<dbReference type="PROSITE" id="PS50850">
    <property type="entry name" value="MFS"/>
    <property type="match status" value="1"/>
</dbReference>
<feature type="transmembrane region" description="Helical" evidence="8">
    <location>
        <begin position="24"/>
        <end position="41"/>
    </location>
</feature>
<evidence type="ECO:0000256" key="6">
    <source>
        <dbReference type="ARBA" id="ARBA00022989"/>
    </source>
</evidence>
<dbReference type="InterPro" id="IPR050171">
    <property type="entry name" value="MFS_Transporters"/>
</dbReference>
<comment type="subcellular location">
    <subcellularLocation>
        <location evidence="1">Cell membrane</location>
        <topology evidence="1">Multi-pass membrane protein</topology>
    </subcellularLocation>
</comment>
<feature type="transmembrane region" description="Helical" evidence="8">
    <location>
        <begin position="145"/>
        <end position="168"/>
    </location>
</feature>
<dbReference type="InterPro" id="IPR000109">
    <property type="entry name" value="POT_fam"/>
</dbReference>
<dbReference type="Proteomes" id="UP001438112">
    <property type="component" value="Unassembled WGS sequence"/>
</dbReference>
<feature type="transmembrane region" description="Helical" evidence="8">
    <location>
        <begin position="439"/>
        <end position="465"/>
    </location>
</feature>
<evidence type="ECO:0000256" key="7">
    <source>
        <dbReference type="ARBA" id="ARBA00023136"/>
    </source>
</evidence>
<dbReference type="InterPro" id="IPR005279">
    <property type="entry name" value="Dipep/tripep_permease"/>
</dbReference>
<feature type="transmembrane region" description="Helical" evidence="8">
    <location>
        <begin position="246"/>
        <end position="268"/>
    </location>
</feature>
<evidence type="ECO:0000256" key="3">
    <source>
        <dbReference type="ARBA" id="ARBA00022448"/>
    </source>
</evidence>
<keyword evidence="6 8" id="KW-1133">Transmembrane helix</keyword>
<feature type="transmembrane region" description="Helical" evidence="8">
    <location>
        <begin position="174"/>
        <end position="192"/>
    </location>
</feature>
<keyword evidence="4" id="KW-1003">Cell membrane</keyword>
<feature type="transmembrane region" description="Helical" evidence="8">
    <location>
        <begin position="503"/>
        <end position="526"/>
    </location>
</feature>
<reference evidence="10 11" key="1">
    <citation type="submission" date="2024-03" db="EMBL/GenBank/DDBJ databases">
        <title>Inconsistent identification of Apilactobacillus kunkeei-related strains obtained by well-developed overall genome related indices.</title>
        <authorList>
            <person name="Maeno S."/>
            <person name="Endo A."/>
        </authorList>
    </citation>
    <scope>NUCLEOTIDE SEQUENCE [LARGE SCALE GENOMIC DNA]</scope>
    <source>
        <strain evidence="10 11">20H-10</strain>
    </source>
</reference>
<dbReference type="EMBL" id="BAABVV010000021">
    <property type="protein sequence ID" value="GAA6113902.1"/>
    <property type="molecule type" value="Genomic_DNA"/>
</dbReference>
<evidence type="ECO:0000256" key="8">
    <source>
        <dbReference type="SAM" id="Phobius"/>
    </source>
</evidence>
<feature type="transmembrane region" description="Helical" evidence="8">
    <location>
        <begin position="85"/>
        <end position="101"/>
    </location>
</feature>
<evidence type="ECO:0000313" key="11">
    <source>
        <dbReference type="Proteomes" id="UP001438112"/>
    </source>
</evidence>
<feature type="transmembrane region" description="Helical" evidence="8">
    <location>
        <begin position="223"/>
        <end position="240"/>
    </location>
</feature>
<evidence type="ECO:0000313" key="10">
    <source>
        <dbReference type="EMBL" id="GAA6113902.1"/>
    </source>
</evidence>
<dbReference type="InterPro" id="IPR020846">
    <property type="entry name" value="MFS_dom"/>
</dbReference>
<dbReference type="InterPro" id="IPR018456">
    <property type="entry name" value="PTR2_symporter_CS"/>
</dbReference>